<dbReference type="Proteomes" id="UP000531561">
    <property type="component" value="Unassembled WGS sequence"/>
</dbReference>
<reference evidence="1 2" key="1">
    <citation type="journal article" date="2020" name="Phytopathology">
        <title>A high-quality genome resource of Botrytis fragariae, a new and rapidly spreading fungal pathogen causing strawberry gray mold in the U.S.A.</title>
        <authorList>
            <person name="Wu Y."/>
            <person name="Saski C.A."/>
            <person name="Schnabel G."/>
            <person name="Xiao S."/>
            <person name="Hu M."/>
        </authorList>
    </citation>
    <scope>NUCLEOTIDE SEQUENCE [LARGE SCALE GENOMIC DNA]</scope>
    <source>
        <strain evidence="1 2">BVB16</strain>
    </source>
</reference>
<dbReference type="GeneID" id="59263673"/>
<gene>
    <name evidence="1" type="ORF">Bfra_009640</name>
</gene>
<evidence type="ECO:0000313" key="1">
    <source>
        <dbReference type="EMBL" id="KAF5870257.1"/>
    </source>
</evidence>
<protein>
    <submittedName>
        <fullName evidence="1">Uncharacterized protein</fullName>
    </submittedName>
</protein>
<evidence type="ECO:0000313" key="2">
    <source>
        <dbReference type="Proteomes" id="UP000531561"/>
    </source>
</evidence>
<dbReference type="RefSeq" id="XP_037189204.1">
    <property type="nucleotide sequence ID" value="XM_037339981.1"/>
</dbReference>
<accession>A0A8H6EFF5</accession>
<dbReference type="OrthoDB" id="3445779at2759"/>
<dbReference type="AlphaFoldDB" id="A0A8H6EFF5"/>
<keyword evidence="2" id="KW-1185">Reference proteome</keyword>
<organism evidence="1 2">
    <name type="scientific">Botrytis fragariae</name>
    <dbReference type="NCBI Taxonomy" id="1964551"/>
    <lineage>
        <taxon>Eukaryota</taxon>
        <taxon>Fungi</taxon>
        <taxon>Dikarya</taxon>
        <taxon>Ascomycota</taxon>
        <taxon>Pezizomycotina</taxon>
        <taxon>Leotiomycetes</taxon>
        <taxon>Helotiales</taxon>
        <taxon>Sclerotiniaceae</taxon>
        <taxon>Botrytis</taxon>
    </lineage>
</organism>
<name>A0A8H6EFF5_9HELO</name>
<dbReference type="EMBL" id="JABFCT010000014">
    <property type="protein sequence ID" value="KAF5870257.1"/>
    <property type="molecule type" value="Genomic_DNA"/>
</dbReference>
<sequence length="169" mass="19428">MRGCVPGTRSNIRCAIVEKEKVKNVQCTTVMRRISSKTSIALKRSSSHAWSQPNRKTADMALVWVPEKAAKDHYTLYEKIKKTGDKLTLENEHNNLRERCRVYRARWDRAANQRFFELSVDNAETKLEIGTCEFVRYAYPAEPWDTECGVESDAVAVRLMCLAPSKKSR</sequence>
<proteinExistence type="predicted"/>
<comment type="caution">
    <text evidence="1">The sequence shown here is derived from an EMBL/GenBank/DDBJ whole genome shotgun (WGS) entry which is preliminary data.</text>
</comment>